<dbReference type="InParanoid" id="A0A0H2RHL0"/>
<reference evidence="2 3" key="1">
    <citation type="submission" date="2015-04" db="EMBL/GenBank/DDBJ databases">
        <title>Complete genome sequence of Schizopora paradoxa KUC8140, a cosmopolitan wood degrader in East Asia.</title>
        <authorList>
            <consortium name="DOE Joint Genome Institute"/>
            <person name="Min B."/>
            <person name="Park H."/>
            <person name="Jang Y."/>
            <person name="Kim J.-J."/>
            <person name="Kim K.H."/>
            <person name="Pangilinan J."/>
            <person name="Lipzen A."/>
            <person name="Riley R."/>
            <person name="Grigoriev I.V."/>
            <person name="Spatafora J.W."/>
            <person name="Choi I.-G."/>
        </authorList>
    </citation>
    <scope>NUCLEOTIDE SEQUENCE [LARGE SCALE GENOMIC DNA]</scope>
    <source>
        <strain evidence="2 3">KUC8140</strain>
    </source>
</reference>
<dbReference type="EMBL" id="KQ086010">
    <property type="protein sequence ID" value="KLO11057.1"/>
    <property type="molecule type" value="Genomic_DNA"/>
</dbReference>
<evidence type="ECO:0000313" key="3">
    <source>
        <dbReference type="Proteomes" id="UP000053477"/>
    </source>
</evidence>
<dbReference type="OrthoDB" id="2984396at2759"/>
<dbReference type="Gene3D" id="2.60.120.260">
    <property type="entry name" value="Galactose-binding domain-like"/>
    <property type="match status" value="1"/>
</dbReference>
<dbReference type="Proteomes" id="UP000053477">
    <property type="component" value="Unassembled WGS sequence"/>
</dbReference>
<feature type="region of interest" description="Disordered" evidence="1">
    <location>
        <begin position="182"/>
        <end position="204"/>
    </location>
</feature>
<keyword evidence="3" id="KW-1185">Reference proteome</keyword>
<protein>
    <submittedName>
        <fullName evidence="2">Uncharacterized protein</fullName>
    </submittedName>
</protein>
<dbReference type="STRING" id="27342.A0A0H2RHL0"/>
<accession>A0A0H2RHL0</accession>
<name>A0A0H2RHL0_9AGAM</name>
<dbReference type="AlphaFoldDB" id="A0A0H2RHL0"/>
<proteinExistence type="predicted"/>
<evidence type="ECO:0000256" key="1">
    <source>
        <dbReference type="SAM" id="MobiDB-lite"/>
    </source>
</evidence>
<evidence type="ECO:0000313" key="2">
    <source>
        <dbReference type="EMBL" id="KLO11057.1"/>
    </source>
</evidence>
<gene>
    <name evidence="2" type="ORF">SCHPADRAFT_490364</name>
</gene>
<organism evidence="2 3">
    <name type="scientific">Schizopora paradoxa</name>
    <dbReference type="NCBI Taxonomy" id="27342"/>
    <lineage>
        <taxon>Eukaryota</taxon>
        <taxon>Fungi</taxon>
        <taxon>Dikarya</taxon>
        <taxon>Basidiomycota</taxon>
        <taxon>Agaricomycotina</taxon>
        <taxon>Agaricomycetes</taxon>
        <taxon>Hymenochaetales</taxon>
        <taxon>Schizoporaceae</taxon>
        <taxon>Schizopora</taxon>
    </lineage>
</organism>
<sequence>MPTATSTPDTQTSAPAATPAIVTAAPTSTSFSTTLFSGQYTMSFPPAPVAGQVNATIAADDPRISYTSGNWQSATACSETSKKATDVNSTMQFNFVGTAVYLSTQVGPDNGVFSVFVDGQGVNVDGFQTNSDCVINWSSFGLQNQQHAVTVQFKGASVSSANTGSSSAPALNFRHIIVTSDNSSTTGPTATITGSGSSSAASQNSNPAKNWIITFIFALFSSLLAL</sequence>